<protein>
    <recommendedName>
        <fullName evidence="5">GRF-type domain-containing protein</fullName>
    </recommendedName>
</protein>
<gene>
    <name evidence="6" type="ORF">F2Q68_00021218</name>
</gene>
<dbReference type="PROSITE" id="PS51999">
    <property type="entry name" value="ZF_GRF"/>
    <property type="match status" value="1"/>
</dbReference>
<comment type="caution">
    <text evidence="6">The sequence shown here is derived from an EMBL/GenBank/DDBJ whole genome shotgun (WGS) entry which is preliminary data.</text>
</comment>
<dbReference type="Proteomes" id="UP000712281">
    <property type="component" value="Unassembled WGS sequence"/>
</dbReference>
<feature type="domain" description="GRF-type" evidence="5">
    <location>
        <begin position="13"/>
        <end position="53"/>
    </location>
</feature>
<dbReference type="InterPro" id="IPR010666">
    <property type="entry name" value="Znf_GRF"/>
</dbReference>
<organism evidence="6 7">
    <name type="scientific">Brassica cretica</name>
    <name type="common">Mustard</name>
    <dbReference type="NCBI Taxonomy" id="69181"/>
    <lineage>
        <taxon>Eukaryota</taxon>
        <taxon>Viridiplantae</taxon>
        <taxon>Streptophyta</taxon>
        <taxon>Embryophyta</taxon>
        <taxon>Tracheophyta</taxon>
        <taxon>Spermatophyta</taxon>
        <taxon>Magnoliopsida</taxon>
        <taxon>eudicotyledons</taxon>
        <taxon>Gunneridae</taxon>
        <taxon>Pentapetalae</taxon>
        <taxon>rosids</taxon>
        <taxon>malvids</taxon>
        <taxon>Brassicales</taxon>
        <taxon>Brassicaceae</taxon>
        <taxon>Brassiceae</taxon>
        <taxon>Brassica</taxon>
    </lineage>
</organism>
<sequence>MAMELGPGIPRRCQCGAMTIALTSKTRENPGRKFYRCGFVFGENHVFKWADDAIIEETEVITGKLAAMEEVMIGMKEEITDLKKDML</sequence>
<evidence type="ECO:0000313" key="7">
    <source>
        <dbReference type="Proteomes" id="UP000712281"/>
    </source>
</evidence>
<evidence type="ECO:0000259" key="5">
    <source>
        <dbReference type="PROSITE" id="PS51999"/>
    </source>
</evidence>
<reference evidence="6" key="1">
    <citation type="submission" date="2019-12" db="EMBL/GenBank/DDBJ databases">
        <title>Genome sequencing and annotation of Brassica cretica.</title>
        <authorList>
            <person name="Studholme D.J."/>
            <person name="Sarris P.F."/>
        </authorList>
    </citation>
    <scope>NUCLEOTIDE SEQUENCE</scope>
    <source>
        <strain evidence="6">PFS-001/15</strain>
        <tissue evidence="6">Leaf</tissue>
    </source>
</reference>
<evidence type="ECO:0000256" key="4">
    <source>
        <dbReference type="PROSITE-ProRule" id="PRU01343"/>
    </source>
</evidence>
<dbReference type="Pfam" id="PF06839">
    <property type="entry name" value="Zn_ribbon_GRF"/>
    <property type="match status" value="1"/>
</dbReference>
<dbReference type="AlphaFoldDB" id="A0A8S9G0C0"/>
<keyword evidence="1" id="KW-0479">Metal-binding</keyword>
<accession>A0A8S9G0C0</accession>
<dbReference type="GO" id="GO:0008270">
    <property type="term" value="F:zinc ion binding"/>
    <property type="evidence" value="ECO:0007669"/>
    <property type="project" value="UniProtKB-KW"/>
</dbReference>
<proteinExistence type="predicted"/>
<keyword evidence="2 4" id="KW-0863">Zinc-finger</keyword>
<dbReference type="EMBL" id="QGKW02002228">
    <property type="protein sequence ID" value="KAF2536522.1"/>
    <property type="molecule type" value="Genomic_DNA"/>
</dbReference>
<evidence type="ECO:0000256" key="2">
    <source>
        <dbReference type="ARBA" id="ARBA00022771"/>
    </source>
</evidence>
<evidence type="ECO:0000313" key="6">
    <source>
        <dbReference type="EMBL" id="KAF2536522.1"/>
    </source>
</evidence>
<evidence type="ECO:0000256" key="1">
    <source>
        <dbReference type="ARBA" id="ARBA00022723"/>
    </source>
</evidence>
<evidence type="ECO:0000256" key="3">
    <source>
        <dbReference type="ARBA" id="ARBA00022833"/>
    </source>
</evidence>
<name>A0A8S9G0C0_BRACR</name>
<keyword evidence="3" id="KW-0862">Zinc</keyword>
<dbReference type="PANTHER" id="PTHR33248">
    <property type="entry name" value="ZINC ION-BINDING PROTEIN"/>
    <property type="match status" value="1"/>
</dbReference>